<feature type="region of interest" description="Disordered" evidence="6">
    <location>
        <begin position="40"/>
        <end position="62"/>
    </location>
</feature>
<evidence type="ECO:0000256" key="1">
    <source>
        <dbReference type="ARBA" id="ARBA00004141"/>
    </source>
</evidence>
<dbReference type="Gene3D" id="1.20.1250.20">
    <property type="entry name" value="MFS general substrate transporter like domains"/>
    <property type="match status" value="1"/>
</dbReference>
<evidence type="ECO:0000313" key="9">
    <source>
        <dbReference type="EMBL" id="QRC95825.1"/>
    </source>
</evidence>
<keyword evidence="10" id="KW-1185">Reference proteome</keyword>
<feature type="transmembrane region" description="Helical" evidence="7">
    <location>
        <begin position="151"/>
        <end position="169"/>
    </location>
</feature>
<keyword evidence="3 7" id="KW-0812">Transmembrane</keyword>
<evidence type="ECO:0000256" key="2">
    <source>
        <dbReference type="ARBA" id="ARBA00022448"/>
    </source>
</evidence>
<protein>
    <recommendedName>
        <fullName evidence="8">Major facilitator superfamily (MFS) profile domain-containing protein</fullName>
    </recommendedName>
</protein>
<proteinExistence type="predicted"/>
<evidence type="ECO:0000259" key="8">
    <source>
        <dbReference type="PROSITE" id="PS50850"/>
    </source>
</evidence>
<dbReference type="Proteomes" id="UP000663193">
    <property type="component" value="Chromosome 6"/>
</dbReference>
<feature type="transmembrane region" description="Helical" evidence="7">
    <location>
        <begin position="468"/>
        <end position="488"/>
    </location>
</feature>
<feature type="transmembrane region" description="Helical" evidence="7">
    <location>
        <begin position="545"/>
        <end position="564"/>
    </location>
</feature>
<dbReference type="OrthoDB" id="10262656at2759"/>
<evidence type="ECO:0000313" key="10">
    <source>
        <dbReference type="Proteomes" id="UP000663193"/>
    </source>
</evidence>
<dbReference type="EMBL" id="CP069028">
    <property type="protein sequence ID" value="QRC95825.1"/>
    <property type="molecule type" value="Genomic_DNA"/>
</dbReference>
<sequence>MGEAPAEPLSYYKDMVSKRRRCDEEEELLVGSNKELRFERDAGDSRAGAEETDIQVSKNGRDEEATWQNLPHKKQLLLIALCRLSAPLTNTCLIPYLFFLVKSMISEPEQPTAPQRISRLTGLLVAAFPIGQMLTSILWGRLSDSYGRKSAIILGLGMSVVANVAFGFSRTFGMLIAWRVIAGMANGTEGVMRTMTAEIVKEQKHQPRAFLAPPVIFNSGRVIALAVGGCLANPVDNLPHLFGPEGAFNTGKHPAGVKWTLHYPYALPAFFNAIVLGACLSVAAIWLRESLPAENSLSKSGFVTAWTKYCKSKIFWQPSVRYTVIQDKDESLGEVVSSMEASSSSSGQNLRVPSIWTRQVYHALITFALLPLHNATFLHIFPLMLSMPIVYDQKLSVFLFKGGLGLASPTIGLYLALFGIASIIIQLFLYPWLHQRVGTVGMFRIASSLFPIAYIAAPYLVFSANQGVIKWVAMVSILFIQVMARTMAIPSSILLLTDSVPSRHVMGSIHGAGNTVSAMASVCGPAIGGVLLAEGIEMGAIGLVWWTWLCAISIVAFGCSCYMLREKSDVASLGSQTLKPLS</sequence>
<keyword evidence="5 7" id="KW-0472">Membrane</keyword>
<feature type="transmembrane region" description="Helical" evidence="7">
    <location>
        <begin position="442"/>
        <end position="462"/>
    </location>
</feature>
<feature type="transmembrane region" description="Helical" evidence="7">
    <location>
        <begin position="509"/>
        <end position="533"/>
    </location>
</feature>
<dbReference type="InterPro" id="IPR011701">
    <property type="entry name" value="MFS"/>
</dbReference>
<gene>
    <name evidence="9" type="ORF">JI435_054770</name>
</gene>
<dbReference type="PROSITE" id="PS50850">
    <property type="entry name" value="MFS"/>
    <property type="match status" value="1"/>
</dbReference>
<keyword evidence="4 7" id="KW-1133">Transmembrane helix</keyword>
<feature type="domain" description="Major facilitator superfamily (MFS) profile" evidence="8">
    <location>
        <begin position="75"/>
        <end position="568"/>
    </location>
</feature>
<evidence type="ECO:0000256" key="6">
    <source>
        <dbReference type="SAM" id="MobiDB-lite"/>
    </source>
</evidence>
<dbReference type="SUPFAM" id="SSF103473">
    <property type="entry name" value="MFS general substrate transporter"/>
    <property type="match status" value="1"/>
</dbReference>
<dbReference type="GO" id="GO:0016020">
    <property type="term" value="C:membrane"/>
    <property type="evidence" value="ECO:0007669"/>
    <property type="project" value="UniProtKB-SubCell"/>
</dbReference>
<dbReference type="VEuPathDB" id="FungiDB:JI435_054770"/>
<dbReference type="GO" id="GO:0022857">
    <property type="term" value="F:transmembrane transporter activity"/>
    <property type="evidence" value="ECO:0007669"/>
    <property type="project" value="InterPro"/>
</dbReference>
<feature type="transmembrane region" description="Helical" evidence="7">
    <location>
        <begin position="120"/>
        <end position="139"/>
    </location>
</feature>
<feature type="transmembrane region" description="Helical" evidence="7">
    <location>
        <begin position="360"/>
        <end position="391"/>
    </location>
</feature>
<comment type="subcellular location">
    <subcellularLocation>
        <location evidence="1">Membrane</location>
        <topology evidence="1">Multi-pass membrane protein</topology>
    </subcellularLocation>
</comment>
<evidence type="ECO:0000256" key="7">
    <source>
        <dbReference type="SAM" id="Phobius"/>
    </source>
</evidence>
<feature type="transmembrane region" description="Helical" evidence="7">
    <location>
        <begin position="411"/>
        <end position="430"/>
    </location>
</feature>
<dbReference type="InterPro" id="IPR036259">
    <property type="entry name" value="MFS_trans_sf"/>
</dbReference>
<evidence type="ECO:0000256" key="3">
    <source>
        <dbReference type="ARBA" id="ARBA00022692"/>
    </source>
</evidence>
<evidence type="ECO:0000256" key="4">
    <source>
        <dbReference type="ARBA" id="ARBA00022989"/>
    </source>
</evidence>
<feature type="transmembrane region" description="Helical" evidence="7">
    <location>
        <begin position="76"/>
        <end position="100"/>
    </location>
</feature>
<dbReference type="Pfam" id="PF07690">
    <property type="entry name" value="MFS_1"/>
    <property type="match status" value="1"/>
</dbReference>
<evidence type="ECO:0000256" key="5">
    <source>
        <dbReference type="ARBA" id="ARBA00023136"/>
    </source>
</evidence>
<dbReference type="AlphaFoldDB" id="A0A7U2F359"/>
<keyword evidence="2" id="KW-0813">Transport</keyword>
<dbReference type="PANTHER" id="PTHR23504:SF6">
    <property type="entry name" value="MULTIDRUG TRANSPORTER, PUTATIVE (AFU_ORTHOLOGUE AFUA_4G08740)-RELATED"/>
    <property type="match status" value="1"/>
</dbReference>
<feature type="transmembrane region" description="Helical" evidence="7">
    <location>
        <begin position="265"/>
        <end position="287"/>
    </location>
</feature>
<name>A0A7U2F359_PHANO</name>
<organism evidence="9 10">
    <name type="scientific">Phaeosphaeria nodorum (strain SN15 / ATCC MYA-4574 / FGSC 10173)</name>
    <name type="common">Glume blotch fungus</name>
    <name type="synonym">Parastagonospora nodorum</name>
    <dbReference type="NCBI Taxonomy" id="321614"/>
    <lineage>
        <taxon>Eukaryota</taxon>
        <taxon>Fungi</taxon>
        <taxon>Dikarya</taxon>
        <taxon>Ascomycota</taxon>
        <taxon>Pezizomycotina</taxon>
        <taxon>Dothideomycetes</taxon>
        <taxon>Pleosporomycetidae</taxon>
        <taxon>Pleosporales</taxon>
        <taxon>Pleosporineae</taxon>
        <taxon>Phaeosphaeriaceae</taxon>
        <taxon>Parastagonospora</taxon>
    </lineage>
</organism>
<dbReference type="PANTHER" id="PTHR23504">
    <property type="entry name" value="MAJOR FACILITATOR SUPERFAMILY DOMAIN-CONTAINING PROTEIN 10"/>
    <property type="match status" value="1"/>
</dbReference>
<accession>A0A7U2F359</accession>
<reference evidence="10" key="1">
    <citation type="journal article" date="2021" name="BMC Genomics">
        <title>Chromosome-level genome assembly and manually-curated proteome of model necrotroph Parastagonospora nodorum Sn15 reveals a genome-wide trove of candidate effector homologs, and redundancy of virulence-related functions within an accessory chromosome.</title>
        <authorList>
            <person name="Bertazzoni S."/>
            <person name="Jones D.A.B."/>
            <person name="Phan H.T."/>
            <person name="Tan K.-C."/>
            <person name="Hane J.K."/>
        </authorList>
    </citation>
    <scope>NUCLEOTIDE SEQUENCE [LARGE SCALE GENOMIC DNA]</scope>
    <source>
        <strain evidence="10">SN15 / ATCC MYA-4574 / FGSC 10173)</strain>
    </source>
</reference>
<dbReference type="InterPro" id="IPR020846">
    <property type="entry name" value="MFS_dom"/>
</dbReference>
<feature type="compositionally biased region" description="Basic and acidic residues" evidence="6">
    <location>
        <begin position="40"/>
        <end position="49"/>
    </location>
</feature>